<feature type="domain" description="Beta-hexosaminidase bacterial type N-terminal" evidence="7">
    <location>
        <begin position="683"/>
        <end position="811"/>
    </location>
</feature>
<dbReference type="InterPro" id="IPR002110">
    <property type="entry name" value="Ankyrin_rpt"/>
</dbReference>
<dbReference type="SUPFAM" id="SSF48403">
    <property type="entry name" value="Ankyrin repeat"/>
    <property type="match status" value="1"/>
</dbReference>
<evidence type="ECO:0000256" key="3">
    <source>
        <dbReference type="ARBA" id="ARBA00023043"/>
    </source>
</evidence>
<evidence type="ECO:0000313" key="8">
    <source>
        <dbReference type="EMBL" id="CAD8398473.1"/>
    </source>
</evidence>
<dbReference type="Gene3D" id="1.25.40.20">
    <property type="entry name" value="Ankyrin repeat-containing domain"/>
    <property type="match status" value="2"/>
</dbReference>
<dbReference type="InterPro" id="IPR017853">
    <property type="entry name" value="GH"/>
</dbReference>
<feature type="repeat" description="ANK" evidence="5">
    <location>
        <begin position="65"/>
        <end position="97"/>
    </location>
</feature>
<dbReference type="GO" id="GO:0004563">
    <property type="term" value="F:beta-N-acetylhexosaminidase activity"/>
    <property type="evidence" value="ECO:0007669"/>
    <property type="project" value="InterPro"/>
</dbReference>
<dbReference type="PRINTS" id="PR00738">
    <property type="entry name" value="GLHYDRLASE20"/>
</dbReference>
<dbReference type="GO" id="GO:0005975">
    <property type="term" value="P:carbohydrate metabolic process"/>
    <property type="evidence" value="ECO:0007669"/>
    <property type="project" value="InterPro"/>
</dbReference>
<dbReference type="GO" id="GO:0004842">
    <property type="term" value="F:ubiquitin-protein transferase activity"/>
    <property type="evidence" value="ECO:0007669"/>
    <property type="project" value="TreeGrafter"/>
</dbReference>
<proteinExistence type="predicted"/>
<dbReference type="PANTHER" id="PTHR24171">
    <property type="entry name" value="ANKYRIN REPEAT DOMAIN-CONTAINING PROTEIN 39-RELATED"/>
    <property type="match status" value="1"/>
</dbReference>
<dbReference type="SUPFAM" id="SSF55545">
    <property type="entry name" value="beta-N-acetylhexosaminidase-like domain"/>
    <property type="match status" value="1"/>
</dbReference>
<dbReference type="InterPro" id="IPR036770">
    <property type="entry name" value="Ankyrin_rpt-contain_sf"/>
</dbReference>
<organism evidence="8">
    <name type="scientific">Rhodosorus marinus</name>
    <dbReference type="NCBI Taxonomy" id="101924"/>
    <lineage>
        <taxon>Eukaryota</taxon>
        <taxon>Rhodophyta</taxon>
        <taxon>Stylonematophyceae</taxon>
        <taxon>Stylonematales</taxon>
        <taxon>Stylonemataceae</taxon>
        <taxon>Rhodosorus</taxon>
    </lineage>
</organism>
<name>A0A7S0G5N9_9RHOD</name>
<feature type="repeat" description="ANK" evidence="5">
    <location>
        <begin position="147"/>
        <end position="179"/>
    </location>
</feature>
<evidence type="ECO:0000256" key="4">
    <source>
        <dbReference type="ARBA" id="ARBA00023295"/>
    </source>
</evidence>
<dbReference type="Pfam" id="PF00023">
    <property type="entry name" value="Ank"/>
    <property type="match status" value="1"/>
</dbReference>
<keyword evidence="4" id="KW-0326">Glycosidase</keyword>
<dbReference type="InterPro" id="IPR025705">
    <property type="entry name" value="Beta_hexosaminidase_sua/sub"/>
</dbReference>
<feature type="region of interest" description="Disordered" evidence="6">
    <location>
        <begin position="254"/>
        <end position="273"/>
    </location>
</feature>
<dbReference type="EMBL" id="HBEK01015557">
    <property type="protein sequence ID" value="CAD8398473.1"/>
    <property type="molecule type" value="Transcribed_RNA"/>
</dbReference>
<evidence type="ECO:0000256" key="6">
    <source>
        <dbReference type="SAM" id="MobiDB-lite"/>
    </source>
</evidence>
<sequence>MFKWRDSRPKEGSPRGIAEGADPVELLAMLHFSASAGRTDAAREALNVGADLNGLLQVEVGGVILLETALHAAAKCGHVDVVRLLLSEGADASIRDSGGLTPVESAAGMSVTMAFVTEMCQRAAKGDANGVAQILNAGLDPNIPDAASNTGLHWACAYGMFTSADCLIKFGADVNSINSRGDSPLNEAEARNAPEIVRLLISVGALRGADIHRNIPGDNRPSLNGRHAAVNEQVHVGNPEVAGRILSQGGVPDAQSLAGELTTGVPPERTAKAGLDVNPRAHSQDDHLQQSERPQSVPAPGRNVAVPPPSNAPPLVTNGVQGLNNAHLTPENVGTLREGLMPASSLEQGFSPDGRRKLQREKEFMMDNGTYAARDGYLQRPMTVPSAPRNWSGEGNVRASTTPNLRPGTAGNSVVPVENKARVGNASAANHFPLVPRQARQGGGIRTAEGSGSPVPSGNEGQMAYLAARTRDLSVVDPNFLDGTQQKPRSPPPDQNASTGFSPDLGGIPSEDGPAGSQFRSPPDMSPTIPLPLKLDIDSSVPSLDSSTLNTLHQNENPLQGPNRGQSPLITQHVGTPMPQDPQLRTAPSPGPPAMMFRQMQPVPQNEAGYLRQPPGIAHAGGEFHPHLQGVPAGLMPHTQKQPAQLRTGESGLDGFDIAKQDVGEAQPENGFASTTPSWATMLWPPPQRFYMMSTANEFFLPPELTISAKKSIFSIASKLSSWLQSCDLDPNVTVIAPQHGRGLIHLSMSKGLFGGRNEAYKLTVHPNEVSIVGSDAAGLFYGCCTFDQIVRLLCSGGGRTSLPCCSVTDWPSLAQRSVMLDISRGKVMSASTLRQLIERLAKLKYNQVQLYMEHTFGYLGHEEVWRDSGAMSPEDVMSLDEYCIELFVELVPFQSSLSGFNKWVKNPKYTHLAECPDEVDVPGLDTSDPRGRMSLCVVDPKSIDFITDLYEQLLPCFSSSQLHVGIDRALDLGRGRSAKEVSSKGVETVIVEYLRKICHEANSHGKTTVHFWADALESMLDYGGDMSDFSMLLPEGVIAVERGTEHDHPYDSRCYRLSSIGVPFMVCASTSSQNSFAGRVSNCLENIRSAAIAAVSNAAVGMIISDSGENGHLQPLVAAYPGFIAGAGAAWNCNQALRTTDGDMRKLAALLDSHIFMDSEDTAAVGSVLVTVGDLHLVAEDRERDSVNSTAAGVVGYSRLFRLLIHDGDSASLAGLSPRGIQRALNRLEKALELLNAYQGMAGRIDVEEVRLMVEMLRLCLRIGTCVIISNRQGTEEFALRWLPDGQRSDLCLGLLHCIDMQKYIWGKRNRLAGFEGSWAWLEPALLSLSIGLPHLEQTVRERREVEWKF</sequence>
<keyword evidence="2" id="KW-0378">Hydrolase</keyword>
<reference evidence="8" key="1">
    <citation type="submission" date="2021-01" db="EMBL/GenBank/DDBJ databases">
        <authorList>
            <person name="Corre E."/>
            <person name="Pelletier E."/>
            <person name="Niang G."/>
            <person name="Scheremetjew M."/>
            <person name="Finn R."/>
            <person name="Kale V."/>
            <person name="Holt S."/>
            <person name="Cochrane G."/>
            <person name="Meng A."/>
            <person name="Brown T."/>
            <person name="Cohen L."/>
        </authorList>
    </citation>
    <scope>NUCLEOTIDE SEQUENCE</scope>
    <source>
        <strain evidence="8">UTEX LB 2760</strain>
    </source>
</reference>
<dbReference type="Pfam" id="PF02838">
    <property type="entry name" value="Glyco_hydro_20b"/>
    <property type="match status" value="1"/>
</dbReference>
<keyword evidence="3 5" id="KW-0040">ANK repeat</keyword>
<protein>
    <recommendedName>
        <fullName evidence="7">Beta-hexosaminidase bacterial type N-terminal domain-containing protein</fullName>
    </recommendedName>
</protein>
<feature type="region of interest" description="Disordered" evidence="6">
    <location>
        <begin position="478"/>
        <end position="593"/>
    </location>
</feature>
<dbReference type="PROSITE" id="PS50088">
    <property type="entry name" value="ANK_REPEAT"/>
    <property type="match status" value="2"/>
</dbReference>
<dbReference type="InterPro" id="IPR015882">
    <property type="entry name" value="HEX_bac_N"/>
</dbReference>
<dbReference type="Gene3D" id="3.30.379.10">
    <property type="entry name" value="Chitobiase/beta-hexosaminidase domain 2-like"/>
    <property type="match status" value="1"/>
</dbReference>
<dbReference type="SMART" id="SM00248">
    <property type="entry name" value="ANK"/>
    <property type="match status" value="5"/>
</dbReference>
<accession>A0A7S0G5N9</accession>
<evidence type="ECO:0000259" key="7">
    <source>
        <dbReference type="Pfam" id="PF02838"/>
    </source>
</evidence>
<dbReference type="Gene3D" id="3.20.20.80">
    <property type="entry name" value="Glycosidases"/>
    <property type="match status" value="1"/>
</dbReference>
<evidence type="ECO:0000256" key="5">
    <source>
        <dbReference type="PROSITE-ProRule" id="PRU00023"/>
    </source>
</evidence>
<feature type="region of interest" description="Disordered" evidence="6">
    <location>
        <begin position="278"/>
        <end position="309"/>
    </location>
</feature>
<dbReference type="SUPFAM" id="SSF51445">
    <property type="entry name" value="(Trans)glycosidases"/>
    <property type="match status" value="1"/>
</dbReference>
<dbReference type="PANTHER" id="PTHR24171:SF8">
    <property type="entry name" value="BRCA1-ASSOCIATED RING DOMAIN PROTEIN 1"/>
    <property type="match status" value="1"/>
</dbReference>
<feature type="region of interest" description="Disordered" evidence="6">
    <location>
        <begin position="386"/>
        <end position="413"/>
    </location>
</feature>
<dbReference type="InterPro" id="IPR029018">
    <property type="entry name" value="Hex-like_dom2"/>
</dbReference>
<keyword evidence="1" id="KW-0677">Repeat</keyword>
<dbReference type="PROSITE" id="PS50297">
    <property type="entry name" value="ANK_REP_REGION"/>
    <property type="match status" value="1"/>
</dbReference>
<dbReference type="GO" id="GO:0085020">
    <property type="term" value="P:protein K6-linked ubiquitination"/>
    <property type="evidence" value="ECO:0007669"/>
    <property type="project" value="TreeGrafter"/>
</dbReference>
<dbReference type="Pfam" id="PF12796">
    <property type="entry name" value="Ank_2"/>
    <property type="match status" value="1"/>
</dbReference>
<evidence type="ECO:0000256" key="2">
    <source>
        <dbReference type="ARBA" id="ARBA00022801"/>
    </source>
</evidence>
<gene>
    <name evidence="8" type="ORF">RMAR0315_LOCUS8465</name>
</gene>
<evidence type="ECO:0000256" key="1">
    <source>
        <dbReference type="ARBA" id="ARBA00022737"/>
    </source>
</evidence>
<feature type="compositionally biased region" description="Polar residues" evidence="6">
    <location>
        <begin position="540"/>
        <end position="574"/>
    </location>
</feature>